<dbReference type="Gene3D" id="3.30.1370.10">
    <property type="entry name" value="K Homology domain, type 1"/>
    <property type="match status" value="1"/>
</dbReference>
<keyword evidence="4" id="KW-1185">Reference proteome</keyword>
<dbReference type="InterPro" id="IPR036612">
    <property type="entry name" value="KH_dom_type_1_sf"/>
</dbReference>
<feature type="domain" description="K Homology" evidence="2">
    <location>
        <begin position="127"/>
        <end position="197"/>
    </location>
</feature>
<sequence>AQAAVHGLQFRFDRLEDIRDLADADDLALHLDRPHGREVRFGNSLGFWCVGLSEGIHFYTKDREPGVPLHFVDDLALRKCRGAVGHPYWYDDPTSYVHIAASTAGSTLPDAFDSPTTPPAESGRDDFTGELHLAVPPLDIGRLIGAEGANVKAIAAATGARVSIAQAPDDGRPASVRIAGDRPGAHQALAVLTAMVGGLSVHDALAYLVAPRPDHPSQEQSSTRASVQARLRRLRWDPCLDLLAGDPGTPAELSLDALPASVHIQVSDEAWDEYLVLRRAPGYRSWIAYATTDAGGDFVWVVLNGDVLPAGGLHIAGQDRVPPAGCTDDDVNWLCTPPDAASLWGPSPAELGELLARSLELLGRGAPDLLVEDTVAAIDRFLFDSAEGGAWLSHVGGRFKVSAAFAGKFYTISHRSPRDAWIVAPPELPHSKLFVEFPADAQVGDVKAACDECGSVTMLRPVPRPRHARKKNLRGDFC</sequence>
<gene>
    <name evidence="3" type="ORF">PCOR1329_LOCUS51888</name>
</gene>
<evidence type="ECO:0000313" key="3">
    <source>
        <dbReference type="EMBL" id="CAK0863850.1"/>
    </source>
</evidence>
<dbReference type="Pfam" id="PF00013">
    <property type="entry name" value="KH_1"/>
    <property type="match status" value="1"/>
</dbReference>
<evidence type="ECO:0000259" key="2">
    <source>
        <dbReference type="SMART" id="SM00322"/>
    </source>
</evidence>
<evidence type="ECO:0000256" key="1">
    <source>
        <dbReference type="PROSITE-ProRule" id="PRU00117"/>
    </source>
</evidence>
<dbReference type="InterPro" id="IPR004087">
    <property type="entry name" value="KH_dom"/>
</dbReference>
<accession>A0ABN9UVC5</accession>
<proteinExistence type="predicted"/>
<dbReference type="PROSITE" id="PS50084">
    <property type="entry name" value="KH_TYPE_1"/>
    <property type="match status" value="1"/>
</dbReference>
<evidence type="ECO:0000313" key="4">
    <source>
        <dbReference type="Proteomes" id="UP001189429"/>
    </source>
</evidence>
<protein>
    <recommendedName>
        <fullName evidence="2">K Homology domain-containing protein</fullName>
    </recommendedName>
</protein>
<reference evidence="3" key="1">
    <citation type="submission" date="2023-10" db="EMBL/GenBank/DDBJ databases">
        <authorList>
            <person name="Chen Y."/>
            <person name="Shah S."/>
            <person name="Dougan E. K."/>
            <person name="Thang M."/>
            <person name="Chan C."/>
        </authorList>
    </citation>
    <scope>NUCLEOTIDE SEQUENCE [LARGE SCALE GENOMIC DNA]</scope>
</reference>
<feature type="non-terminal residue" evidence="3">
    <location>
        <position position="1"/>
    </location>
</feature>
<keyword evidence="1" id="KW-0694">RNA-binding</keyword>
<dbReference type="InterPro" id="IPR004088">
    <property type="entry name" value="KH_dom_type_1"/>
</dbReference>
<dbReference type="CDD" id="cd02393">
    <property type="entry name" value="KH-I_PNPase"/>
    <property type="match status" value="1"/>
</dbReference>
<dbReference type="SUPFAM" id="SSF54791">
    <property type="entry name" value="Eukaryotic type KH-domain (KH-domain type I)"/>
    <property type="match status" value="1"/>
</dbReference>
<dbReference type="EMBL" id="CAUYUJ010016305">
    <property type="protein sequence ID" value="CAK0863850.1"/>
    <property type="molecule type" value="Genomic_DNA"/>
</dbReference>
<organism evidence="3 4">
    <name type="scientific">Prorocentrum cordatum</name>
    <dbReference type="NCBI Taxonomy" id="2364126"/>
    <lineage>
        <taxon>Eukaryota</taxon>
        <taxon>Sar</taxon>
        <taxon>Alveolata</taxon>
        <taxon>Dinophyceae</taxon>
        <taxon>Prorocentrales</taxon>
        <taxon>Prorocentraceae</taxon>
        <taxon>Prorocentrum</taxon>
    </lineage>
</organism>
<dbReference type="SMART" id="SM00322">
    <property type="entry name" value="KH"/>
    <property type="match status" value="1"/>
</dbReference>
<name>A0ABN9UVC5_9DINO</name>
<dbReference type="Proteomes" id="UP001189429">
    <property type="component" value="Unassembled WGS sequence"/>
</dbReference>
<feature type="non-terminal residue" evidence="3">
    <location>
        <position position="478"/>
    </location>
</feature>
<comment type="caution">
    <text evidence="3">The sequence shown here is derived from an EMBL/GenBank/DDBJ whole genome shotgun (WGS) entry which is preliminary data.</text>
</comment>